<accession>A0A9Q1HA53</accession>
<dbReference type="EMBL" id="JAIZAY010000008">
    <property type="protein sequence ID" value="KAJ8038098.1"/>
    <property type="molecule type" value="Genomic_DNA"/>
</dbReference>
<dbReference type="PROSITE" id="PS51352">
    <property type="entry name" value="THIOREDOXIN_2"/>
    <property type="match status" value="1"/>
</dbReference>
<evidence type="ECO:0000313" key="8">
    <source>
        <dbReference type="Proteomes" id="UP001152320"/>
    </source>
</evidence>
<dbReference type="GO" id="GO:0015035">
    <property type="term" value="F:protein-disulfide reductase activity"/>
    <property type="evidence" value="ECO:0007669"/>
    <property type="project" value="InterPro"/>
</dbReference>
<dbReference type="Proteomes" id="UP001152320">
    <property type="component" value="Chromosome 8"/>
</dbReference>
<comment type="similarity">
    <text evidence="1">Belongs to the thioredoxin family.</text>
</comment>
<dbReference type="FunFam" id="3.40.30.10:FF:000001">
    <property type="entry name" value="Thioredoxin"/>
    <property type="match status" value="1"/>
</dbReference>
<dbReference type="CDD" id="cd02947">
    <property type="entry name" value="TRX_family"/>
    <property type="match status" value="1"/>
</dbReference>
<evidence type="ECO:0000256" key="1">
    <source>
        <dbReference type="ARBA" id="ARBA00008987"/>
    </source>
</evidence>
<keyword evidence="2" id="KW-0813">Transport</keyword>
<protein>
    <submittedName>
        <fullName evidence="7">Thioredoxin, mitochondrial</fullName>
    </submittedName>
</protein>
<name>A0A9Q1HA53_HOLLE</name>
<feature type="domain" description="Thioredoxin" evidence="6">
    <location>
        <begin position="57"/>
        <end position="180"/>
    </location>
</feature>
<keyword evidence="4" id="KW-1015">Disulfide bond</keyword>
<keyword evidence="5" id="KW-0676">Redox-active center</keyword>
<dbReference type="NCBIfam" id="TIGR01068">
    <property type="entry name" value="thioredoxin"/>
    <property type="match status" value="1"/>
</dbReference>
<dbReference type="InterPro" id="IPR036249">
    <property type="entry name" value="Thioredoxin-like_sf"/>
</dbReference>
<proteinExistence type="inferred from homology"/>
<dbReference type="SUPFAM" id="SSF52833">
    <property type="entry name" value="Thioredoxin-like"/>
    <property type="match status" value="1"/>
</dbReference>
<dbReference type="InterPro" id="IPR013766">
    <property type="entry name" value="Thioredoxin_domain"/>
</dbReference>
<dbReference type="GO" id="GO:0045454">
    <property type="term" value="P:cell redox homeostasis"/>
    <property type="evidence" value="ECO:0007669"/>
    <property type="project" value="TreeGrafter"/>
</dbReference>
<dbReference type="PANTHER" id="PTHR43601:SF3">
    <property type="entry name" value="THIOREDOXIN, MITOCHONDRIAL"/>
    <property type="match status" value="1"/>
</dbReference>
<dbReference type="GO" id="GO:0005739">
    <property type="term" value="C:mitochondrion"/>
    <property type="evidence" value="ECO:0007669"/>
    <property type="project" value="TreeGrafter"/>
</dbReference>
<dbReference type="OrthoDB" id="19690at2759"/>
<evidence type="ECO:0000256" key="3">
    <source>
        <dbReference type="ARBA" id="ARBA00022982"/>
    </source>
</evidence>
<evidence type="ECO:0000256" key="2">
    <source>
        <dbReference type="ARBA" id="ARBA00022448"/>
    </source>
</evidence>
<evidence type="ECO:0000256" key="4">
    <source>
        <dbReference type="ARBA" id="ARBA00023157"/>
    </source>
</evidence>
<dbReference type="PANTHER" id="PTHR43601">
    <property type="entry name" value="THIOREDOXIN, MITOCHONDRIAL"/>
    <property type="match status" value="1"/>
</dbReference>
<dbReference type="Pfam" id="PF00085">
    <property type="entry name" value="Thioredoxin"/>
    <property type="match status" value="1"/>
</dbReference>
<evidence type="ECO:0000256" key="5">
    <source>
        <dbReference type="ARBA" id="ARBA00023284"/>
    </source>
</evidence>
<dbReference type="AlphaFoldDB" id="A0A9Q1HA53"/>
<evidence type="ECO:0000259" key="6">
    <source>
        <dbReference type="PROSITE" id="PS51352"/>
    </source>
</evidence>
<keyword evidence="3" id="KW-0249">Electron transport</keyword>
<reference evidence="7" key="1">
    <citation type="submission" date="2021-10" db="EMBL/GenBank/DDBJ databases">
        <title>Tropical sea cucumber genome reveals ecological adaptation and Cuvierian tubules defense mechanism.</title>
        <authorList>
            <person name="Chen T."/>
        </authorList>
    </citation>
    <scope>NUCLEOTIDE SEQUENCE</scope>
    <source>
        <strain evidence="7">Nanhai2018</strain>
        <tissue evidence="7">Muscle</tissue>
    </source>
</reference>
<organism evidence="7 8">
    <name type="scientific">Holothuria leucospilota</name>
    <name type="common">Black long sea cucumber</name>
    <name type="synonym">Mertensiothuria leucospilota</name>
    <dbReference type="NCBI Taxonomy" id="206669"/>
    <lineage>
        <taxon>Eukaryota</taxon>
        <taxon>Metazoa</taxon>
        <taxon>Echinodermata</taxon>
        <taxon>Eleutherozoa</taxon>
        <taxon>Echinozoa</taxon>
        <taxon>Holothuroidea</taxon>
        <taxon>Aspidochirotacea</taxon>
        <taxon>Aspidochirotida</taxon>
        <taxon>Holothuriidae</taxon>
        <taxon>Holothuria</taxon>
    </lineage>
</organism>
<sequence length="180" mass="20684">MLKLGTTQSYFARREERQENLPKIGISFIISHCTTMSARLFNPRSFLAVRRIAAHQLRNTPVAAQFHSSSPKREEFTIQDTKDFMERVIKEKEKLTIVDFQAGWCGPCKQLAPRLTKAVEKVGDKVNLAKVDVDDNADLAMEYNVSSIPMVLFFKEGNNVDKFVGLIEQDRIEHYIEKYV</sequence>
<comment type="caution">
    <text evidence="7">The sequence shown here is derived from an EMBL/GenBank/DDBJ whole genome shotgun (WGS) entry which is preliminary data.</text>
</comment>
<dbReference type="Gene3D" id="3.40.30.10">
    <property type="entry name" value="Glutaredoxin"/>
    <property type="match status" value="1"/>
</dbReference>
<dbReference type="PRINTS" id="PR00421">
    <property type="entry name" value="THIOREDOXIN"/>
</dbReference>
<dbReference type="InterPro" id="IPR005746">
    <property type="entry name" value="Thioredoxin"/>
</dbReference>
<evidence type="ECO:0000313" key="7">
    <source>
        <dbReference type="EMBL" id="KAJ8038098.1"/>
    </source>
</evidence>
<gene>
    <name evidence="7" type="ORF">HOLleu_19077</name>
</gene>
<keyword evidence="8" id="KW-1185">Reference proteome</keyword>